<dbReference type="Pfam" id="PF13774">
    <property type="entry name" value="Longin"/>
    <property type="match status" value="1"/>
</dbReference>
<evidence type="ECO:0000256" key="3">
    <source>
        <dbReference type="ARBA" id="ARBA00022692"/>
    </source>
</evidence>
<dbReference type="CDD" id="cd15843">
    <property type="entry name" value="R-SNARE"/>
    <property type="match status" value="1"/>
</dbReference>
<dbReference type="GO" id="GO:0016020">
    <property type="term" value="C:membrane"/>
    <property type="evidence" value="ECO:0007669"/>
    <property type="project" value="InterPro"/>
</dbReference>
<dbReference type="PANTHER" id="PTHR21136:SF176">
    <property type="entry name" value="VESICLE-ASSOCIATED MEMBRANE PROTEIN 721"/>
    <property type="match status" value="1"/>
</dbReference>
<protein>
    <submittedName>
        <fullName evidence="13">Uncharacterized protein</fullName>
    </submittedName>
</protein>
<gene>
    <name evidence="13" type="ORF">KFK09_005741</name>
</gene>
<comment type="similarity">
    <text evidence="1">Belongs to the synaptobrevin family.</text>
</comment>
<keyword evidence="6 10" id="KW-0472">Membrane</keyword>
<dbReference type="GO" id="GO:0015031">
    <property type="term" value="P:protein transport"/>
    <property type="evidence" value="ECO:0007669"/>
    <property type="project" value="UniProtKB-KW"/>
</dbReference>
<dbReference type="PROSITE" id="PS50892">
    <property type="entry name" value="V_SNARE"/>
    <property type="match status" value="1"/>
</dbReference>
<dbReference type="OrthoDB" id="248747at2759"/>
<dbReference type="Gene3D" id="1.20.5.110">
    <property type="match status" value="1"/>
</dbReference>
<dbReference type="AlphaFoldDB" id="A0A8T3C261"/>
<evidence type="ECO:0000256" key="9">
    <source>
        <dbReference type="PROSITE-ProRule" id="PRU00290"/>
    </source>
</evidence>
<reference evidence="13" key="1">
    <citation type="journal article" date="2022" name="Front. Genet.">
        <title>Chromosome-Scale Assembly of the Dendrobium nobile Genome Provides Insights Into the Molecular Mechanism of the Biosynthesis of the Medicinal Active Ingredient of Dendrobium.</title>
        <authorList>
            <person name="Xu Q."/>
            <person name="Niu S.-C."/>
            <person name="Li K.-L."/>
            <person name="Zheng P.-J."/>
            <person name="Zhang X.-J."/>
            <person name="Jia Y."/>
            <person name="Liu Y."/>
            <person name="Niu Y.-X."/>
            <person name="Yu L.-H."/>
            <person name="Chen D.-F."/>
            <person name="Zhang G.-Q."/>
        </authorList>
    </citation>
    <scope>NUCLEOTIDE SEQUENCE</scope>
    <source>
        <tissue evidence="13">Leaf</tissue>
    </source>
</reference>
<keyword evidence="3 10" id="KW-0812">Transmembrane</keyword>
<keyword evidence="2" id="KW-0813">Transport</keyword>
<dbReference type="InterPro" id="IPR001388">
    <property type="entry name" value="Synaptobrevin-like"/>
</dbReference>
<dbReference type="GO" id="GO:0012505">
    <property type="term" value="C:endomembrane system"/>
    <property type="evidence" value="ECO:0007669"/>
    <property type="project" value="UniProtKB-SubCell"/>
</dbReference>
<dbReference type="PRINTS" id="PR00219">
    <property type="entry name" value="SYNAPTOBREVN"/>
</dbReference>
<sequence>MGQQLLIYSFVARGTVILAEYTKFTGNFTSIASQCLQKLPASNNKFTYNCDNHTFNYLVDDGYIAVESVGRQIPIAFLERVEEDFTNRYGGGKAATVTANALKREYGSKLNEHMQYCADHPKEIKVKGVMMENIEKVLDRGEKIELLIDKTEYLRSQVQDFRLQGTKMWMQNMKVKLIVLTIIIALILIIVLSVYHGFKS</sequence>
<comment type="caution">
    <text evidence="13">The sequence shown here is derived from an EMBL/GenBank/DDBJ whole genome shotgun (WGS) entry which is preliminary data.</text>
</comment>
<dbReference type="SUPFAM" id="SSF64356">
    <property type="entry name" value="SNARE-like"/>
    <property type="match status" value="1"/>
</dbReference>
<evidence type="ECO:0000259" key="12">
    <source>
        <dbReference type="PROSITE" id="PS50892"/>
    </source>
</evidence>
<evidence type="ECO:0000256" key="5">
    <source>
        <dbReference type="ARBA" id="ARBA00022989"/>
    </source>
</evidence>
<comment type="subcellular location">
    <subcellularLocation>
        <location evidence="8">Endomembrane system</location>
        <topology evidence="8">Single-pass type IV membrane protein</topology>
    </subcellularLocation>
</comment>
<dbReference type="CDD" id="cd14824">
    <property type="entry name" value="Longin"/>
    <property type="match status" value="1"/>
</dbReference>
<evidence type="ECO:0000259" key="11">
    <source>
        <dbReference type="PROSITE" id="PS50859"/>
    </source>
</evidence>
<dbReference type="EMBL" id="JAGYWB010000005">
    <property type="protein sequence ID" value="KAI0523346.1"/>
    <property type="molecule type" value="Genomic_DNA"/>
</dbReference>
<organism evidence="13 14">
    <name type="scientific">Dendrobium nobile</name>
    <name type="common">Orchid</name>
    <dbReference type="NCBI Taxonomy" id="94219"/>
    <lineage>
        <taxon>Eukaryota</taxon>
        <taxon>Viridiplantae</taxon>
        <taxon>Streptophyta</taxon>
        <taxon>Embryophyta</taxon>
        <taxon>Tracheophyta</taxon>
        <taxon>Spermatophyta</taxon>
        <taxon>Magnoliopsida</taxon>
        <taxon>Liliopsida</taxon>
        <taxon>Asparagales</taxon>
        <taxon>Orchidaceae</taxon>
        <taxon>Epidendroideae</taxon>
        <taxon>Malaxideae</taxon>
        <taxon>Dendrobiinae</taxon>
        <taxon>Dendrobium</taxon>
    </lineage>
</organism>
<dbReference type="Gene3D" id="3.30.450.50">
    <property type="entry name" value="Longin domain"/>
    <property type="match status" value="1"/>
</dbReference>
<evidence type="ECO:0000313" key="14">
    <source>
        <dbReference type="Proteomes" id="UP000829196"/>
    </source>
</evidence>
<dbReference type="SUPFAM" id="SSF58038">
    <property type="entry name" value="SNARE fusion complex"/>
    <property type="match status" value="1"/>
</dbReference>
<evidence type="ECO:0000313" key="13">
    <source>
        <dbReference type="EMBL" id="KAI0523346.1"/>
    </source>
</evidence>
<keyword evidence="4" id="KW-0653">Protein transport</keyword>
<dbReference type="InterPro" id="IPR011012">
    <property type="entry name" value="Longin-like_dom_sf"/>
</dbReference>
<evidence type="ECO:0000256" key="6">
    <source>
        <dbReference type="ARBA" id="ARBA00023136"/>
    </source>
</evidence>
<evidence type="ECO:0000256" key="4">
    <source>
        <dbReference type="ARBA" id="ARBA00022927"/>
    </source>
</evidence>
<feature type="transmembrane region" description="Helical" evidence="10">
    <location>
        <begin position="177"/>
        <end position="198"/>
    </location>
</feature>
<dbReference type="SMART" id="SM01270">
    <property type="entry name" value="Longin"/>
    <property type="match status" value="1"/>
</dbReference>
<dbReference type="GO" id="GO:0005737">
    <property type="term" value="C:cytoplasm"/>
    <property type="evidence" value="ECO:0007669"/>
    <property type="project" value="UniProtKB-ARBA"/>
</dbReference>
<feature type="domain" description="Longin" evidence="11">
    <location>
        <begin position="10"/>
        <end position="110"/>
    </location>
</feature>
<proteinExistence type="inferred from homology"/>
<dbReference type="Proteomes" id="UP000829196">
    <property type="component" value="Unassembled WGS sequence"/>
</dbReference>
<evidence type="ECO:0000256" key="10">
    <source>
        <dbReference type="SAM" id="Phobius"/>
    </source>
</evidence>
<dbReference type="InterPro" id="IPR010908">
    <property type="entry name" value="Longin_dom"/>
</dbReference>
<dbReference type="FunFam" id="3.30.450.50:FF:000014">
    <property type="entry name" value="vesicle-associated membrane protein 727"/>
    <property type="match status" value="1"/>
</dbReference>
<keyword evidence="9" id="KW-0175">Coiled coil</keyword>
<name>A0A8T3C261_DENNO</name>
<evidence type="ECO:0000256" key="1">
    <source>
        <dbReference type="ARBA" id="ARBA00008025"/>
    </source>
</evidence>
<feature type="domain" description="V-SNARE coiled-coil homology" evidence="12">
    <location>
        <begin position="115"/>
        <end position="171"/>
    </location>
</feature>
<evidence type="ECO:0000256" key="2">
    <source>
        <dbReference type="ARBA" id="ARBA00022448"/>
    </source>
</evidence>
<keyword evidence="5 10" id="KW-1133">Transmembrane helix</keyword>
<dbReference type="SMR" id="A0A8T3C261"/>
<evidence type="ECO:0000256" key="7">
    <source>
        <dbReference type="ARBA" id="ARBA00037493"/>
    </source>
</evidence>
<dbReference type="InterPro" id="IPR051097">
    <property type="entry name" value="Synaptobrevin-like_transport"/>
</dbReference>
<accession>A0A8T3C261</accession>
<keyword evidence="14" id="KW-1185">Reference proteome</keyword>
<dbReference type="PROSITE" id="PS00417">
    <property type="entry name" value="SYNAPTOBREVIN"/>
    <property type="match status" value="1"/>
</dbReference>
<dbReference type="Pfam" id="PF00957">
    <property type="entry name" value="Synaptobrevin"/>
    <property type="match status" value="1"/>
</dbReference>
<comment type="function">
    <text evidence="7">Involved in the targeting and/or fusion of transport vesicles to their target membrane.</text>
</comment>
<dbReference type="InterPro" id="IPR042855">
    <property type="entry name" value="V_SNARE_CC"/>
</dbReference>
<dbReference type="PROSITE" id="PS50859">
    <property type="entry name" value="LONGIN"/>
    <property type="match status" value="1"/>
</dbReference>
<dbReference type="GO" id="GO:0016192">
    <property type="term" value="P:vesicle-mediated transport"/>
    <property type="evidence" value="ECO:0007669"/>
    <property type="project" value="InterPro"/>
</dbReference>
<dbReference type="PANTHER" id="PTHR21136">
    <property type="entry name" value="SNARE PROTEINS"/>
    <property type="match status" value="1"/>
</dbReference>
<evidence type="ECO:0000256" key="8">
    <source>
        <dbReference type="ARBA" id="ARBA00046280"/>
    </source>
</evidence>